<proteinExistence type="inferred from homology"/>
<keyword evidence="4 7" id="KW-0805">Transcription regulation</keyword>
<keyword evidence="7" id="KW-0963">Cytoplasm</keyword>
<keyword evidence="5 7" id="KW-0238">DNA-binding</keyword>
<dbReference type="Pfam" id="PF01475">
    <property type="entry name" value="FUR"/>
    <property type="match status" value="1"/>
</dbReference>
<evidence type="ECO:0000256" key="3">
    <source>
        <dbReference type="ARBA" id="ARBA00022833"/>
    </source>
</evidence>
<evidence type="ECO:0000313" key="9">
    <source>
        <dbReference type="Proteomes" id="UP001271769"/>
    </source>
</evidence>
<evidence type="ECO:0000256" key="5">
    <source>
        <dbReference type="ARBA" id="ARBA00023125"/>
    </source>
</evidence>
<evidence type="ECO:0000256" key="4">
    <source>
        <dbReference type="ARBA" id="ARBA00023015"/>
    </source>
</evidence>
<name>A0ABU5E387_9PROT</name>
<sequence length="163" mass="17619">MMDKSASRATAPHDHAHCQSEALSRAESLCEERGARLTPLRRKVLELIWNSHQPVGAYAILDHLREGDRGAAPPTVYRALDFLMEQGLIHKLESLNAFIGCDHPENRHVSQFLICTKCGSAVEIQDSGISSAVKKSAAAAGFSVSRLTIELQGLCPTCGKVAA</sequence>
<evidence type="ECO:0000313" key="8">
    <source>
        <dbReference type="EMBL" id="MDY0874058.1"/>
    </source>
</evidence>
<comment type="subunit">
    <text evidence="7">Homodimer.</text>
</comment>
<dbReference type="EMBL" id="JAXCLX010000004">
    <property type="protein sequence ID" value="MDY0874058.1"/>
    <property type="molecule type" value="Genomic_DNA"/>
</dbReference>
<reference evidence="8 9" key="1">
    <citation type="journal article" date="2013" name="Antonie Van Leeuwenhoek">
        <title>Dongia rigui sp. nov., isolated from freshwater of a large wetland in Korea.</title>
        <authorList>
            <person name="Baik K.S."/>
            <person name="Hwang Y.M."/>
            <person name="Choi J.S."/>
            <person name="Kwon J."/>
            <person name="Seong C.N."/>
        </authorList>
    </citation>
    <scope>NUCLEOTIDE SEQUENCE [LARGE SCALE GENOMIC DNA]</scope>
    <source>
        <strain evidence="8 9">04SU4-P</strain>
    </source>
</reference>
<dbReference type="SUPFAM" id="SSF46785">
    <property type="entry name" value="Winged helix' DNA-binding domain"/>
    <property type="match status" value="1"/>
</dbReference>
<keyword evidence="7" id="KW-0408">Iron</keyword>
<dbReference type="InterPro" id="IPR002481">
    <property type="entry name" value="FUR"/>
</dbReference>
<keyword evidence="9" id="KW-1185">Reference proteome</keyword>
<evidence type="ECO:0000256" key="6">
    <source>
        <dbReference type="ARBA" id="ARBA00023163"/>
    </source>
</evidence>
<comment type="caution">
    <text evidence="8">The sequence shown here is derived from an EMBL/GenBank/DDBJ whole genome shotgun (WGS) entry which is preliminary data.</text>
</comment>
<evidence type="ECO:0000256" key="2">
    <source>
        <dbReference type="ARBA" id="ARBA00022491"/>
    </source>
</evidence>
<dbReference type="InterPro" id="IPR043135">
    <property type="entry name" value="Fur_C"/>
</dbReference>
<comment type="similarity">
    <text evidence="1 7">Belongs to the Fur family.</text>
</comment>
<dbReference type="Gene3D" id="3.30.1490.190">
    <property type="match status" value="1"/>
</dbReference>
<dbReference type="InterPro" id="IPR036390">
    <property type="entry name" value="WH_DNA-bd_sf"/>
</dbReference>
<keyword evidence="7" id="KW-0479">Metal-binding</keyword>
<organism evidence="8 9">
    <name type="scientific">Dongia rigui</name>
    <dbReference type="NCBI Taxonomy" id="940149"/>
    <lineage>
        <taxon>Bacteria</taxon>
        <taxon>Pseudomonadati</taxon>
        <taxon>Pseudomonadota</taxon>
        <taxon>Alphaproteobacteria</taxon>
        <taxon>Rhodospirillales</taxon>
        <taxon>Dongiaceae</taxon>
        <taxon>Dongia</taxon>
    </lineage>
</organism>
<dbReference type="RefSeq" id="WP_320502533.1">
    <property type="nucleotide sequence ID" value="NZ_JAXCLX010000004.1"/>
</dbReference>
<dbReference type="CDD" id="cd07153">
    <property type="entry name" value="Fur_like"/>
    <property type="match status" value="1"/>
</dbReference>
<dbReference type="PANTHER" id="PTHR33202:SF6">
    <property type="entry name" value="ZINC UPTAKE REGULATION PROTEIN"/>
    <property type="match status" value="1"/>
</dbReference>
<evidence type="ECO:0000256" key="7">
    <source>
        <dbReference type="RuleBase" id="RU364037"/>
    </source>
</evidence>
<dbReference type="PANTHER" id="PTHR33202">
    <property type="entry name" value="ZINC UPTAKE REGULATION PROTEIN"/>
    <property type="match status" value="1"/>
</dbReference>
<gene>
    <name evidence="7" type="primary">fur</name>
    <name evidence="8" type="ORF">SMD31_19105</name>
</gene>
<dbReference type="Gene3D" id="1.10.10.10">
    <property type="entry name" value="Winged helix-like DNA-binding domain superfamily/Winged helix DNA-binding domain"/>
    <property type="match status" value="1"/>
</dbReference>
<dbReference type="InterPro" id="IPR036388">
    <property type="entry name" value="WH-like_DNA-bd_sf"/>
</dbReference>
<protein>
    <recommendedName>
        <fullName evidence="7">Ferric uptake regulation protein</fullName>
    </recommendedName>
</protein>
<keyword evidence="3 7" id="KW-0862">Zinc</keyword>
<evidence type="ECO:0000256" key="1">
    <source>
        <dbReference type="ARBA" id="ARBA00007957"/>
    </source>
</evidence>
<keyword evidence="2 7" id="KW-0678">Repressor</keyword>
<accession>A0ABU5E387</accession>
<keyword evidence="6 7" id="KW-0804">Transcription</keyword>
<comment type="subcellular location">
    <subcellularLocation>
        <location evidence="7">Cytoplasm</location>
    </subcellularLocation>
</comment>
<dbReference type="Proteomes" id="UP001271769">
    <property type="component" value="Unassembled WGS sequence"/>
</dbReference>